<dbReference type="Gene3D" id="3.30.420.10">
    <property type="entry name" value="Ribonuclease H-like superfamily/Ribonuclease H"/>
    <property type="match status" value="3"/>
</dbReference>
<dbReference type="NCBIfam" id="TIGR01865">
    <property type="entry name" value="cas_Csn1"/>
    <property type="match status" value="1"/>
</dbReference>
<dbReference type="Pfam" id="PF18541">
    <property type="entry name" value="RuvC_III"/>
    <property type="match status" value="1"/>
</dbReference>
<proteinExistence type="inferred from homology"/>
<organism evidence="15 16">
    <name type="scientific">Frigidibacter mobilis</name>
    <dbReference type="NCBI Taxonomy" id="1335048"/>
    <lineage>
        <taxon>Bacteria</taxon>
        <taxon>Pseudomonadati</taxon>
        <taxon>Pseudomonadota</taxon>
        <taxon>Alphaproteobacteria</taxon>
        <taxon>Rhodobacterales</taxon>
        <taxon>Paracoccaceae</taxon>
        <taxon>Frigidibacter</taxon>
    </lineage>
</organism>
<keyword evidence="16" id="KW-1185">Reference proteome</keyword>
<comment type="similarity">
    <text evidence="12">Belongs to the CRISPR-associated Cas9 family.</text>
</comment>
<dbReference type="STRING" id="1335048.AKL17_3912"/>
<evidence type="ECO:0000256" key="3">
    <source>
        <dbReference type="ARBA" id="ARBA00022723"/>
    </source>
</evidence>
<dbReference type="GO" id="GO:0016787">
    <property type="term" value="F:hydrolase activity"/>
    <property type="evidence" value="ECO:0007669"/>
    <property type="project" value="UniProtKB-KW"/>
</dbReference>
<dbReference type="EMBL" id="CP012661">
    <property type="protein sequence ID" value="AMY71134.1"/>
    <property type="molecule type" value="Genomic_DNA"/>
</dbReference>
<dbReference type="PROSITE" id="PS51749">
    <property type="entry name" value="HNH_CAS9"/>
    <property type="match status" value="1"/>
</dbReference>
<dbReference type="GO" id="GO:0003723">
    <property type="term" value="F:RNA binding"/>
    <property type="evidence" value="ECO:0007669"/>
    <property type="project" value="UniProtKB-UniRule"/>
</dbReference>
<evidence type="ECO:0000313" key="16">
    <source>
        <dbReference type="Proteomes" id="UP000076128"/>
    </source>
</evidence>
<dbReference type="InterPro" id="IPR033114">
    <property type="entry name" value="HNH_CAS9"/>
</dbReference>
<comment type="subunit">
    <text evidence="11 12">Monomer. Binds crRNA and tracrRNA.</text>
</comment>
<evidence type="ECO:0000256" key="7">
    <source>
        <dbReference type="ARBA" id="ARBA00022884"/>
    </source>
</evidence>
<dbReference type="OrthoDB" id="9777169at2"/>
<evidence type="ECO:0000259" key="14">
    <source>
        <dbReference type="PROSITE" id="PS51749"/>
    </source>
</evidence>
<keyword evidence="7 12" id="KW-0694">RNA-binding</keyword>
<dbReference type="InterPro" id="IPR003615">
    <property type="entry name" value="HNH_nuc"/>
</dbReference>
<evidence type="ECO:0000256" key="6">
    <source>
        <dbReference type="ARBA" id="ARBA00022842"/>
    </source>
</evidence>
<evidence type="ECO:0000256" key="2">
    <source>
        <dbReference type="ARBA" id="ARBA00022722"/>
    </source>
</evidence>
<evidence type="ECO:0000313" key="15">
    <source>
        <dbReference type="EMBL" id="AMY71134.1"/>
    </source>
</evidence>
<keyword evidence="6" id="KW-0460">Magnesium</keyword>
<keyword evidence="2 12" id="KW-0540">Nuclease</keyword>
<dbReference type="HAMAP" id="MF_01480">
    <property type="entry name" value="Cas9"/>
    <property type="match status" value="1"/>
</dbReference>
<keyword evidence="9 12" id="KW-0238">DNA-binding</keyword>
<dbReference type="PATRIC" id="fig|1335048.3.peg.4056"/>
<dbReference type="GO" id="GO:0043571">
    <property type="term" value="P:maintenance of CRISPR repeat elements"/>
    <property type="evidence" value="ECO:0007669"/>
    <property type="project" value="UniProtKB-UniRule"/>
</dbReference>
<dbReference type="GO" id="GO:0003677">
    <property type="term" value="F:DNA binding"/>
    <property type="evidence" value="ECO:0007669"/>
    <property type="project" value="UniProtKB-UniRule"/>
</dbReference>
<feature type="active site" description="For RuvC-like nuclease domain" evidence="12">
    <location>
        <position position="8"/>
    </location>
</feature>
<dbReference type="InterPro" id="IPR041383">
    <property type="entry name" value="RuvC_III"/>
</dbReference>
<dbReference type="AlphaFoldDB" id="A0A159Z911"/>
<accession>A0A159Z911</accession>
<evidence type="ECO:0000256" key="12">
    <source>
        <dbReference type="HAMAP-Rule" id="MF_01480"/>
    </source>
</evidence>
<name>A0A159Z911_9RHOB</name>
<dbReference type="RefSeq" id="WP_066816048.1">
    <property type="nucleotide sequence ID" value="NZ_CP012661.1"/>
</dbReference>
<comment type="caution">
    <text evidence="12">Lacks conserved residue(s) required for the propagation of feature annotation.</text>
</comment>
<keyword evidence="3" id="KW-0479">Metal-binding</keyword>
<dbReference type="Proteomes" id="UP000076128">
    <property type="component" value="Chromosome"/>
</dbReference>
<comment type="domain">
    <text evidence="12">Has 2 endonuclease domains. The discontinuous RuvC-like domain cleaves the target DNA noncomplementary to crRNA while the HNH nuclease domain cleaves the target DNA complementary to crRNA.</text>
</comment>
<evidence type="ECO:0000256" key="13">
    <source>
        <dbReference type="SAM" id="MobiDB-lite"/>
    </source>
</evidence>
<gene>
    <name evidence="12" type="primary">cas9</name>
    <name evidence="15" type="ORF">AKL17_3912</name>
</gene>
<keyword evidence="8 12" id="KW-0051">Antiviral defense</keyword>
<dbReference type="GO" id="GO:0051607">
    <property type="term" value="P:defense response to virus"/>
    <property type="evidence" value="ECO:0007669"/>
    <property type="project" value="UniProtKB-UniRule"/>
</dbReference>
<feature type="region of interest" description="Disordered" evidence="13">
    <location>
        <begin position="828"/>
        <end position="854"/>
    </location>
</feature>
<dbReference type="Pfam" id="PF13395">
    <property type="entry name" value="HNH_4"/>
    <property type="match status" value="1"/>
</dbReference>
<evidence type="ECO:0000256" key="11">
    <source>
        <dbReference type="ARBA" id="ARBA00046380"/>
    </source>
</evidence>
<feature type="active site" description="Proton acceptor for HNH nuclease domain" evidence="12">
    <location>
        <position position="613"/>
    </location>
</feature>
<keyword evidence="4 12" id="KW-0255">Endonuclease</keyword>
<sequence length="1078" mass="120944">MHTRLALDIGTTSIGWILYELVNGQPASILDGGTRIFSDGREAKTGHSLAVGRRTARGMRRRRDRYLRRRAALMKRLAAIGLMPESPEAAAQLATLDPYELRARGLDHPLPPEHLGRALFHLNQRRGFKSNRRTDKGNNEGGMIADASARLEQAMMAAGARSYGEFLHKRRAEATAPRATPAVRTRINPHLTGEDGKEQPGYDFYPDRKHLEDEFHRLWEAQARHNPDLTPAMGDLLFQTIFHQRPLKAPAVGRCLFLDEPRLPKAHPLTQQRTLYETVNMLRIAPPGQPKRRLSRVQRDQIVHALNNRKILASPGKNVLTLAAIGKLLKLRPGEAFSLDTANRDAIACDPVRMSLAYEGRFGPQWSALSVESQWELIQRLRDDQDGAALVDWIMDRYGFDRDRARAIADAPLPEGFGRLGETATRAVLAVLIGGTTEQEVLTYSEAVAACGWDHSRLGTGEVLDRLPYYGQVLDRHVLPGTGRPEDDEITRFGRITNPTVHIGLGQVKRLVNKVIDAWGRPHEMVVELARDLKMSEDQKRNLAKVNAQNQRAAEMRSAKLIGDLKIEDNGRNRGILRVWEESAADVLHRCCPYTGAQISASMLFDGSCDIDHILPYSRTLDDGFNNRVICLKSANREKRNLTPWEAWGNTPKWAAIEANLKNLPPAKAWRFAPDAMLRYEGERDFTARALVDTQYLSRLAREYLECLYAEDIDPGPHSGKKPRRPIWVVTGKLTELLRRHWGLNSLLPDAHRGTAKAKNRLDHRHHMIDAAVVGATDHATVQRIANMAKGNVENGLEDLAGTILPPWPGLRDDLKARLERTIVSHRGNHGAIDPAARKQGRDTTSGQLHNDTAYGLTGETLKGVPLVVNRKPIDMLTPAMIDKIRDPHLSRWLTAVTKGKEGKDFKAAVEAFRAHPGPYRGIRRVRLIEPVEVIRIKDRNGRPYKGYKGDSNQCYEVWCLPDRTLTHHVVSTFAAHQGQTGKPHPAAKRLARLYKGDMVRLDRSKFGSVIATVEKFDRNGQLELVPHNEGNADQRYRKDKSDSVFIRLRAATFIASGARRVIVDEMGRIRDPGPGKH</sequence>
<dbReference type="InterPro" id="IPR036397">
    <property type="entry name" value="RNaseH_sf"/>
</dbReference>
<evidence type="ECO:0000256" key="4">
    <source>
        <dbReference type="ARBA" id="ARBA00022759"/>
    </source>
</evidence>
<evidence type="ECO:0000256" key="8">
    <source>
        <dbReference type="ARBA" id="ARBA00023118"/>
    </source>
</evidence>
<evidence type="ECO:0000256" key="10">
    <source>
        <dbReference type="ARBA" id="ARBA00023211"/>
    </source>
</evidence>
<feature type="domain" description="HNH Cas9-type" evidence="14">
    <location>
        <begin position="532"/>
        <end position="691"/>
    </location>
</feature>
<evidence type="ECO:0000256" key="1">
    <source>
        <dbReference type="ARBA" id="ARBA00001946"/>
    </source>
</evidence>
<evidence type="ECO:0000256" key="5">
    <source>
        <dbReference type="ARBA" id="ARBA00022801"/>
    </source>
</evidence>
<evidence type="ECO:0000256" key="9">
    <source>
        <dbReference type="ARBA" id="ARBA00023125"/>
    </source>
</evidence>
<dbReference type="KEGG" id="daa:AKL17_3912"/>
<comment type="cofactor">
    <cofactor evidence="1">
        <name>Mg(2+)</name>
        <dbReference type="ChEBI" id="CHEBI:18420"/>
    </cofactor>
</comment>
<protein>
    <recommendedName>
        <fullName evidence="12">CRISPR-associated endonuclease Cas9</fullName>
        <ecNumber evidence="12">3.1.-.-</ecNumber>
    </recommendedName>
</protein>
<dbReference type="GO" id="GO:0046872">
    <property type="term" value="F:metal ion binding"/>
    <property type="evidence" value="ECO:0007669"/>
    <property type="project" value="UniProtKB-UniRule"/>
</dbReference>
<dbReference type="GO" id="GO:0004519">
    <property type="term" value="F:endonuclease activity"/>
    <property type="evidence" value="ECO:0007669"/>
    <property type="project" value="UniProtKB-UniRule"/>
</dbReference>
<dbReference type="InterPro" id="IPR028629">
    <property type="entry name" value="Cas9"/>
</dbReference>
<reference evidence="15 16" key="1">
    <citation type="submission" date="2015-09" db="EMBL/GenBank/DDBJ databases">
        <title>Complete genome sequence of Defluviimonas alba cai42t isolated from an oilfield in Xinjiang.</title>
        <authorList>
            <person name="Geng S."/>
            <person name="Pan X."/>
            <person name="Wu X."/>
        </authorList>
    </citation>
    <scope>NUCLEOTIDE SEQUENCE [LARGE SCALE GENOMIC DNA]</scope>
    <source>
        <strain evidence="16">cai42</strain>
    </source>
</reference>
<keyword evidence="5 12" id="KW-0378">Hydrolase</keyword>
<comment type="function">
    <text evidence="12">CRISPR (clustered regularly interspaced short palindromic repeat) is an adaptive immune system that provides protection against mobile genetic elements (viruses, transposable elements and conjugative plasmids). CRISPR clusters contain spacers, sequences complementary to antecedent mobile elements, and target invading nucleic acids. CRISPR clusters are transcribed and processed into CRISPR RNA (crRNA). In type II CRISPR systems correct processing of pre-crRNA requires a trans-encoded small RNA (tracrRNA), endogenous ribonuclease 3 (rnc) and this protein. The tracrRNA serves as a guide for ribonuclease 3-aided processing of pre-crRNA. Subsequently Cas9/crRNA/tracrRNA endonucleolytically cleaves linear or circular dsDNA target complementary to the spacer; Cas9 is inactive in the absence of the 2 guide RNAs (gRNA). Cas9 recognizes the protospacer adjacent motif (PAM) in the CRISPR repeat sequences to help distinguish self versus nonself, as targets within the bacterial CRISPR locus do not have PAMs. PAM recognition is also required for catalytic activity.</text>
</comment>
<dbReference type="EC" id="3.1.-.-" evidence="12"/>
<keyword evidence="10" id="KW-0464">Manganese</keyword>